<dbReference type="Proteomes" id="UP000276982">
    <property type="component" value="Unassembled WGS sequence"/>
</dbReference>
<sequence length="234" mass="25940">MKKFIGLVAVAAFSSIMASSAWAGTWKQNNVGWWFDNGNGTYPASTWQWIDGNNDGIAECYYFDRAGYMLANTSTPDGYQVNASGAWVQNGAVQTKNLRASSQTTSSRPKLVLFDLEPTYRIFAHKEKNITVTDGETWTDTLNIYPGGIFEFSNEKGYTRLRAKVAPQYSSEQNSCILIVYGDNGSVLYRSDEMVQGETEPFDIDIDISGQSKIQFTCSSKAGANLVIKSARFE</sequence>
<dbReference type="InterPro" id="IPR018337">
    <property type="entry name" value="Cell_wall/Cho-bd_repeat"/>
</dbReference>
<reference evidence="3 4" key="1">
    <citation type="submission" date="2018-11" db="EMBL/GenBank/DDBJ databases">
        <title>Genome sequencing of Lachnoanaerobaculum orale DSM 24553T.</title>
        <authorList>
            <person name="Kook J.-K."/>
            <person name="Park S.-N."/>
            <person name="Lim Y.K."/>
        </authorList>
    </citation>
    <scope>NUCLEOTIDE SEQUENCE [LARGE SCALE GENOMIC DNA]</scope>
    <source>
        <strain evidence="3 4">DSM 24553</strain>
    </source>
</reference>
<dbReference type="RefSeq" id="WP_124951878.1">
    <property type="nucleotide sequence ID" value="NZ_RRCM01000001.1"/>
</dbReference>
<dbReference type="InterPro" id="IPR038637">
    <property type="entry name" value="NPCBM_sf"/>
</dbReference>
<evidence type="ECO:0000256" key="1">
    <source>
        <dbReference type="ARBA" id="ARBA00022737"/>
    </source>
</evidence>
<dbReference type="Gene3D" id="2.60.120.1060">
    <property type="entry name" value="NPCBM/NEW2 domain"/>
    <property type="match status" value="1"/>
</dbReference>
<keyword evidence="1" id="KW-0677">Repeat</keyword>
<dbReference type="InterPro" id="IPR008979">
    <property type="entry name" value="Galactose-bd-like_sf"/>
</dbReference>
<feature type="signal peptide" evidence="2">
    <location>
        <begin position="1"/>
        <end position="23"/>
    </location>
</feature>
<protein>
    <submittedName>
        <fullName evidence="3">Uncharacterized protein</fullName>
    </submittedName>
</protein>
<evidence type="ECO:0000256" key="2">
    <source>
        <dbReference type="SAM" id="SignalP"/>
    </source>
</evidence>
<accession>A0A3P3Q5D6</accession>
<feature type="chain" id="PRO_5018237474" evidence="2">
    <location>
        <begin position="24"/>
        <end position="234"/>
    </location>
</feature>
<dbReference type="AlphaFoldDB" id="A0A3P3Q5D6"/>
<proteinExistence type="predicted"/>
<dbReference type="Gene3D" id="2.10.270.10">
    <property type="entry name" value="Cholin Binding"/>
    <property type="match status" value="1"/>
</dbReference>
<evidence type="ECO:0000313" key="3">
    <source>
        <dbReference type="EMBL" id="RRJ16456.1"/>
    </source>
</evidence>
<keyword evidence="4" id="KW-1185">Reference proteome</keyword>
<dbReference type="SUPFAM" id="SSF49785">
    <property type="entry name" value="Galactose-binding domain-like"/>
    <property type="match status" value="1"/>
</dbReference>
<gene>
    <name evidence="3" type="ORF">EHW90_05540</name>
</gene>
<dbReference type="Pfam" id="PF19085">
    <property type="entry name" value="Choline_bind_2"/>
    <property type="match status" value="1"/>
</dbReference>
<name>A0A3P3Q5D6_9FIRM</name>
<dbReference type="SUPFAM" id="SSF69360">
    <property type="entry name" value="Cell wall binding repeat"/>
    <property type="match status" value="1"/>
</dbReference>
<dbReference type="EMBL" id="RRCM01000001">
    <property type="protein sequence ID" value="RRJ16456.1"/>
    <property type="molecule type" value="Genomic_DNA"/>
</dbReference>
<organism evidence="3 4">
    <name type="scientific">Lachnoanaerobaculum orale</name>
    <dbReference type="NCBI Taxonomy" id="979627"/>
    <lineage>
        <taxon>Bacteria</taxon>
        <taxon>Bacillati</taxon>
        <taxon>Bacillota</taxon>
        <taxon>Clostridia</taxon>
        <taxon>Lachnospirales</taxon>
        <taxon>Lachnospiraceae</taxon>
        <taxon>Lachnoanaerobaculum</taxon>
    </lineage>
</organism>
<keyword evidence="2" id="KW-0732">Signal</keyword>
<evidence type="ECO:0000313" key="4">
    <source>
        <dbReference type="Proteomes" id="UP000276982"/>
    </source>
</evidence>
<comment type="caution">
    <text evidence="3">The sequence shown here is derived from an EMBL/GenBank/DDBJ whole genome shotgun (WGS) entry which is preliminary data.</text>
</comment>